<gene>
    <name evidence="6" type="ORF">GA0070614_0509</name>
</gene>
<keyword evidence="4" id="KW-0812">Transmembrane</keyword>
<feature type="repeat" description="WD" evidence="3">
    <location>
        <begin position="1094"/>
        <end position="1120"/>
    </location>
</feature>
<evidence type="ECO:0000259" key="5">
    <source>
        <dbReference type="Pfam" id="PF20703"/>
    </source>
</evidence>
<feature type="repeat" description="WD" evidence="3">
    <location>
        <begin position="1011"/>
        <end position="1035"/>
    </location>
</feature>
<dbReference type="SMART" id="SM00320">
    <property type="entry name" value="WD40"/>
    <property type="match status" value="14"/>
</dbReference>
<feature type="repeat" description="WD" evidence="3">
    <location>
        <begin position="1186"/>
        <end position="1217"/>
    </location>
</feature>
<dbReference type="Gene3D" id="2.130.10.10">
    <property type="entry name" value="YVTN repeat-like/Quinoprotein amine dehydrogenase"/>
    <property type="match status" value="6"/>
</dbReference>
<dbReference type="PROSITE" id="PS50082">
    <property type="entry name" value="WD_REPEATS_2"/>
    <property type="match status" value="12"/>
</dbReference>
<feature type="transmembrane region" description="Helical" evidence="4">
    <location>
        <begin position="654"/>
        <end position="675"/>
    </location>
</feature>
<feature type="repeat" description="WD" evidence="3">
    <location>
        <begin position="1049"/>
        <end position="1090"/>
    </location>
</feature>
<dbReference type="Pfam" id="PF20703">
    <property type="entry name" value="nSTAND1"/>
    <property type="match status" value="1"/>
</dbReference>
<keyword evidence="4" id="KW-0472">Membrane</keyword>
<proteinExistence type="predicted"/>
<accession>A0A1C5GX36</accession>
<feature type="repeat" description="WD" evidence="3">
    <location>
        <begin position="826"/>
        <end position="867"/>
    </location>
</feature>
<feature type="repeat" description="WD" evidence="3">
    <location>
        <begin position="1322"/>
        <end position="1355"/>
    </location>
</feature>
<dbReference type="PANTHER" id="PTHR19879:SF9">
    <property type="entry name" value="TRANSCRIPTION INITIATION FACTOR TFIID SUBUNIT 5"/>
    <property type="match status" value="1"/>
</dbReference>
<feature type="repeat" description="WD" evidence="3">
    <location>
        <begin position="739"/>
        <end position="771"/>
    </location>
</feature>
<feature type="repeat" description="WD" evidence="3">
    <location>
        <begin position="787"/>
        <end position="821"/>
    </location>
</feature>
<feature type="repeat" description="WD" evidence="3">
    <location>
        <begin position="1138"/>
        <end position="1182"/>
    </location>
</feature>
<dbReference type="SUPFAM" id="SSF50978">
    <property type="entry name" value="WD40 repeat-like"/>
    <property type="match status" value="2"/>
</dbReference>
<dbReference type="SUPFAM" id="SSF52540">
    <property type="entry name" value="P-loop containing nucleoside triphosphate hydrolases"/>
    <property type="match status" value="1"/>
</dbReference>
<dbReference type="InterPro" id="IPR001680">
    <property type="entry name" value="WD40_rpt"/>
</dbReference>
<evidence type="ECO:0000256" key="2">
    <source>
        <dbReference type="ARBA" id="ARBA00022737"/>
    </source>
</evidence>
<feature type="repeat" description="WD" evidence="3">
    <location>
        <begin position="871"/>
        <end position="912"/>
    </location>
</feature>
<protein>
    <submittedName>
        <fullName evidence="6">WD40 repeat</fullName>
    </submittedName>
</protein>
<keyword evidence="2" id="KW-0677">Repeat</keyword>
<feature type="domain" description="Novel STAND NTPase 1" evidence="5">
    <location>
        <begin position="190"/>
        <end position="601"/>
    </location>
</feature>
<organism evidence="6 7">
    <name type="scientific">Micromonospora coxensis</name>
    <dbReference type="NCBI Taxonomy" id="356852"/>
    <lineage>
        <taxon>Bacteria</taxon>
        <taxon>Bacillati</taxon>
        <taxon>Actinomycetota</taxon>
        <taxon>Actinomycetes</taxon>
        <taxon>Micromonosporales</taxon>
        <taxon>Micromonosporaceae</taxon>
        <taxon>Micromonospora</taxon>
    </lineage>
</organism>
<evidence type="ECO:0000256" key="3">
    <source>
        <dbReference type="PROSITE-ProRule" id="PRU00221"/>
    </source>
</evidence>
<dbReference type="PROSITE" id="PS00678">
    <property type="entry name" value="WD_REPEATS_1"/>
    <property type="match status" value="2"/>
</dbReference>
<dbReference type="InterPro" id="IPR049052">
    <property type="entry name" value="nSTAND1"/>
</dbReference>
<feature type="repeat" description="WD" evidence="3">
    <location>
        <begin position="1277"/>
        <end position="1307"/>
    </location>
</feature>
<dbReference type="PANTHER" id="PTHR19879">
    <property type="entry name" value="TRANSCRIPTION INITIATION FACTOR TFIID"/>
    <property type="match status" value="1"/>
</dbReference>
<dbReference type="InterPro" id="IPR015943">
    <property type="entry name" value="WD40/YVTN_repeat-like_dom_sf"/>
</dbReference>
<dbReference type="InterPro" id="IPR036322">
    <property type="entry name" value="WD40_repeat_dom_sf"/>
</dbReference>
<dbReference type="Pfam" id="PF00400">
    <property type="entry name" value="WD40"/>
    <property type="match status" value="13"/>
</dbReference>
<dbReference type="PROSITE" id="PS50294">
    <property type="entry name" value="WD_REPEATS_REGION"/>
    <property type="match status" value="8"/>
</dbReference>
<evidence type="ECO:0000313" key="6">
    <source>
        <dbReference type="EMBL" id="SCG38369.1"/>
    </source>
</evidence>
<name>A0A1C5GX36_9ACTN</name>
<dbReference type="InterPro" id="IPR019775">
    <property type="entry name" value="WD40_repeat_CS"/>
</dbReference>
<dbReference type="InterPro" id="IPR027417">
    <property type="entry name" value="P-loop_NTPase"/>
</dbReference>
<feature type="repeat" description="WD" evidence="3">
    <location>
        <begin position="1231"/>
        <end position="1272"/>
    </location>
</feature>
<dbReference type="EMBL" id="LT607753">
    <property type="protein sequence ID" value="SCG38369.1"/>
    <property type="molecule type" value="Genomic_DNA"/>
</dbReference>
<reference evidence="7" key="1">
    <citation type="submission" date="2016-06" db="EMBL/GenBank/DDBJ databases">
        <authorList>
            <person name="Varghese N."/>
            <person name="Submissions Spin"/>
        </authorList>
    </citation>
    <scope>NUCLEOTIDE SEQUENCE [LARGE SCALE GENOMIC DNA]</scope>
    <source>
        <strain evidence="7">DSM 45161</strain>
    </source>
</reference>
<sequence length="1396" mass="147653">MVAAGTVAGPVLLAGAGVLGSVGANVLTDVLTRLTERLRADGGQPDPVRLQRALAERIEAAFASQDEESRKLRTEAAELLGRVGAIEVALRTAVELGDRELQHALAESLSRLSGEFGEFGFVLAAVRDSVWQIEQELRGIREHGRVEQERSRELALSVRRILDTVERVEARTRLPGATDAGPAARWSGNPYLGLSPFDERHAEVFYGRRELVARLLQRLAEQLEVGGPLLVIGASGAGKSSLLRAGLLPQLAVGRLAAGSAAWPRRVFTPTASPLRELALHLADLAGLDAGSVLRSLHDDPDRAALIAAQALRAVGADPARLVLVVDQFEELFTLAAADPADAEPDRLAFVRALEAMARPSLGSTEVPSALVVLAVRADFLDPLMAAAELREAVQQGPFTVGPMSESELAAAIAGPAAEAGVTVAPELLDAVLHDLRGVGGFDVGVLPLLSEAMRVTWEHREGDRLTVLGYRRAGGVSEAVQTSAEAVYGRLDDDLRTTAQQVFTSLTVPTRDGRLARRRLDRADLHRLCGETGRVDTVVDAFTRERLLMAADHGIEISHDALLTTWSRLRTWLDSDRADRTRQHELLTAADTWEQHDRNASYLYVGDNLDATVRAVARWQADPERHPALTAAATDFLDRSVRAQRRSQLARRVTTGALVLLLLASLIATGLAVLGQREAQQQQRAATAGALLDQAENLRDNAPQLALMLALAADRLHHDRSSTASLIASLLAPYAGTLAGHRGAVTALAFRPDGQMLATSGADGRVLLWDPGAMRKTGELDGTPRVDAVAFSPDGRTLAVGAANGTIALWDVGDSAQPRRIATTATSQPAVVSSIAFSPDGRQLAVGDGGGGLTLWGVTDPTRPRRAADLTGHSGWVSAVAFSPDGQVLVSGDLGGRAFVWDVVRARRVGQLAGHHDGVGAFGFGSDGRRLASGGGDGILLWELTDPVRPRRLGHLTGPTGGVRALRLTGRNDQYVIGVGADRSVQRWDVTDPARPVRSTLVPLTRTTWVNAVAVSPDGQSVATASADSTVVLWRAGAGAGLSARYRLGDHDGEVRAVRFRGDGRLLATGGADGRTNLWELADRAQPRRRGQLAAHPRGVYAVDFSPDGRTLATGGQDGAALWDVGTPTAARELARLPGHPGPVTSLAFRPDRDAGRLLAVGGGDGTTALWDVTDPAAARRLSALTGHLAGVSAVAFSPDGETLAVGSFDGTATLWAVGDPSRPRQLSRLTAHTSQVTTLAFAPTGNTLATGSLDTSVMLWDVRDPAQPTVIGAPLPNHSGWVRAVAFSPDGHHLATGGNDKTTALVEVSDPARPQGLIAARSQRAVILSVAFSPDSRTLATGGADKLVYLWTLAEITDAQVNPVAQACARAGRGLDRQEWARHVPNLPYEQTCP</sequence>
<dbReference type="CDD" id="cd00200">
    <property type="entry name" value="WD40"/>
    <property type="match status" value="3"/>
</dbReference>
<keyword evidence="1 3" id="KW-0853">WD repeat</keyword>
<evidence type="ECO:0000256" key="1">
    <source>
        <dbReference type="ARBA" id="ARBA00022574"/>
    </source>
</evidence>
<evidence type="ECO:0000313" key="7">
    <source>
        <dbReference type="Proteomes" id="UP000198215"/>
    </source>
</evidence>
<keyword evidence="4" id="KW-1133">Transmembrane helix</keyword>
<dbReference type="Proteomes" id="UP000198215">
    <property type="component" value="Chromosome I"/>
</dbReference>
<keyword evidence="7" id="KW-1185">Reference proteome</keyword>
<evidence type="ECO:0000256" key="4">
    <source>
        <dbReference type="SAM" id="Phobius"/>
    </source>
</evidence>